<evidence type="ECO:0000313" key="3">
    <source>
        <dbReference type="Proteomes" id="UP001596084"/>
    </source>
</evidence>
<dbReference type="PROSITE" id="PS50851">
    <property type="entry name" value="CHEW"/>
    <property type="match status" value="1"/>
</dbReference>
<gene>
    <name evidence="2" type="ORF">ACFPP7_05740</name>
</gene>
<proteinExistence type="predicted"/>
<protein>
    <submittedName>
        <fullName evidence="2">Chemotaxis protein CheW</fullName>
    </submittedName>
</protein>
<dbReference type="RefSeq" id="WP_068831440.1">
    <property type="nucleotide sequence ID" value="NZ_JBHSMX010000011.1"/>
</dbReference>
<sequence length="176" mass="19315">MANRQALRELQARLADRLQIARTQGVAASWLAVEAGGKNYLFPLSQSGEIFPWVHMQPVPYTQPWFAGVANLRGGLFGVVDLASYVSGQAPLLKNELTRTDSRLVALNSALEVNCALLIDKLAGLRNQEAFSDFSEKAPDAPEFFGNQYVDLQGATWQEINLQLLAQQAHFLTIGA</sequence>
<dbReference type="SUPFAM" id="SSF50341">
    <property type="entry name" value="CheW-like"/>
    <property type="match status" value="1"/>
</dbReference>
<dbReference type="Gene3D" id="2.40.50.180">
    <property type="entry name" value="CheA-289, Domain 4"/>
    <property type="match status" value="1"/>
</dbReference>
<dbReference type="Pfam" id="PF01584">
    <property type="entry name" value="CheW"/>
    <property type="match status" value="1"/>
</dbReference>
<accession>A0ABW0Q7Z1</accession>
<comment type="caution">
    <text evidence="2">The sequence shown here is derived from an EMBL/GenBank/DDBJ whole genome shotgun (WGS) entry which is preliminary data.</text>
</comment>
<feature type="domain" description="CheW-like" evidence="1">
    <location>
        <begin position="27"/>
        <end position="171"/>
    </location>
</feature>
<organism evidence="2 3">
    <name type="scientific">Polaromonas jejuensis</name>
    <dbReference type="NCBI Taxonomy" id="457502"/>
    <lineage>
        <taxon>Bacteria</taxon>
        <taxon>Pseudomonadati</taxon>
        <taxon>Pseudomonadota</taxon>
        <taxon>Betaproteobacteria</taxon>
        <taxon>Burkholderiales</taxon>
        <taxon>Comamonadaceae</taxon>
        <taxon>Polaromonas</taxon>
    </lineage>
</organism>
<evidence type="ECO:0000313" key="2">
    <source>
        <dbReference type="EMBL" id="MFC5520414.1"/>
    </source>
</evidence>
<name>A0ABW0Q7Z1_9BURK</name>
<keyword evidence="3" id="KW-1185">Reference proteome</keyword>
<dbReference type="Proteomes" id="UP001596084">
    <property type="component" value="Unassembled WGS sequence"/>
</dbReference>
<dbReference type="InterPro" id="IPR036061">
    <property type="entry name" value="CheW-like_dom_sf"/>
</dbReference>
<dbReference type="EMBL" id="JBHSMX010000011">
    <property type="protein sequence ID" value="MFC5520414.1"/>
    <property type="molecule type" value="Genomic_DNA"/>
</dbReference>
<dbReference type="InterPro" id="IPR002545">
    <property type="entry name" value="CheW-lke_dom"/>
</dbReference>
<reference evidence="3" key="1">
    <citation type="journal article" date="2019" name="Int. J. Syst. Evol. Microbiol.">
        <title>The Global Catalogue of Microorganisms (GCM) 10K type strain sequencing project: providing services to taxonomists for standard genome sequencing and annotation.</title>
        <authorList>
            <consortium name="The Broad Institute Genomics Platform"/>
            <consortium name="The Broad Institute Genome Sequencing Center for Infectious Disease"/>
            <person name="Wu L."/>
            <person name="Ma J."/>
        </authorList>
    </citation>
    <scope>NUCLEOTIDE SEQUENCE [LARGE SCALE GENOMIC DNA]</scope>
    <source>
        <strain evidence="3">CGMCC 4.7277</strain>
    </source>
</reference>
<evidence type="ECO:0000259" key="1">
    <source>
        <dbReference type="PROSITE" id="PS50851"/>
    </source>
</evidence>